<accession>A0A699X6M4</accession>
<name>A0A699X6M4_TANCI</name>
<organism evidence="2">
    <name type="scientific">Tanacetum cinerariifolium</name>
    <name type="common">Dalmatian daisy</name>
    <name type="synonym">Chrysanthemum cinerariifolium</name>
    <dbReference type="NCBI Taxonomy" id="118510"/>
    <lineage>
        <taxon>Eukaryota</taxon>
        <taxon>Viridiplantae</taxon>
        <taxon>Streptophyta</taxon>
        <taxon>Embryophyta</taxon>
        <taxon>Tracheophyta</taxon>
        <taxon>Spermatophyta</taxon>
        <taxon>Magnoliopsida</taxon>
        <taxon>eudicotyledons</taxon>
        <taxon>Gunneridae</taxon>
        <taxon>Pentapetalae</taxon>
        <taxon>asterids</taxon>
        <taxon>campanulids</taxon>
        <taxon>Asterales</taxon>
        <taxon>Asteraceae</taxon>
        <taxon>Asteroideae</taxon>
        <taxon>Anthemideae</taxon>
        <taxon>Anthemidinae</taxon>
        <taxon>Tanacetum</taxon>
    </lineage>
</organism>
<protein>
    <submittedName>
        <fullName evidence="2">Uncharacterized protein</fullName>
    </submittedName>
</protein>
<comment type="caution">
    <text evidence="2">The sequence shown here is derived from an EMBL/GenBank/DDBJ whole genome shotgun (WGS) entry which is preliminary data.</text>
</comment>
<feature type="non-terminal residue" evidence="2">
    <location>
        <position position="1"/>
    </location>
</feature>
<gene>
    <name evidence="2" type="ORF">Tci_927148</name>
</gene>
<dbReference type="EMBL" id="BKCJ011814850">
    <property type="protein sequence ID" value="GFD55179.1"/>
    <property type="molecule type" value="Genomic_DNA"/>
</dbReference>
<proteinExistence type="predicted"/>
<evidence type="ECO:0000256" key="1">
    <source>
        <dbReference type="SAM" id="MobiDB-lite"/>
    </source>
</evidence>
<feature type="compositionally biased region" description="Basic residues" evidence="1">
    <location>
        <begin position="14"/>
        <end position="26"/>
    </location>
</feature>
<dbReference type="AlphaFoldDB" id="A0A699X6M4"/>
<evidence type="ECO:0000313" key="2">
    <source>
        <dbReference type="EMBL" id="GFD55179.1"/>
    </source>
</evidence>
<feature type="region of interest" description="Disordered" evidence="1">
    <location>
        <begin position="1"/>
        <end position="26"/>
    </location>
</feature>
<sequence length="26" mass="2889">PPGAGGSSTWPPGRGRHRRRHRLRLA</sequence>
<reference evidence="2" key="1">
    <citation type="journal article" date="2019" name="Sci. Rep.">
        <title>Draft genome of Tanacetum cinerariifolium, the natural source of mosquito coil.</title>
        <authorList>
            <person name="Yamashiro T."/>
            <person name="Shiraishi A."/>
            <person name="Satake H."/>
            <person name="Nakayama K."/>
        </authorList>
    </citation>
    <scope>NUCLEOTIDE SEQUENCE</scope>
</reference>